<dbReference type="SUPFAM" id="SSF51004">
    <property type="entry name" value="C-terminal (heme d1) domain of cytochrome cd1-nitrite reductase"/>
    <property type="match status" value="1"/>
</dbReference>
<dbReference type="Pfam" id="PF10282">
    <property type="entry name" value="Lactonase"/>
    <property type="match status" value="1"/>
</dbReference>
<reference evidence="1 2" key="1">
    <citation type="submission" date="2022-11" db="EMBL/GenBank/DDBJ databases">
        <title>Mycobacterium sp. nov.</title>
        <authorList>
            <person name="Papic B."/>
            <person name="Spicic S."/>
            <person name="Duvnjak S."/>
        </authorList>
    </citation>
    <scope>NUCLEOTIDE SEQUENCE [LARGE SCALE GENOMIC DNA]</scope>
    <source>
        <strain evidence="1 2">CVI_P4</strain>
    </source>
</reference>
<dbReference type="InterPro" id="IPR015943">
    <property type="entry name" value="WD40/YVTN_repeat-like_dom_sf"/>
</dbReference>
<organism evidence="1 2">
    <name type="scientific">Mycobacterium pinniadriaticum</name>
    <dbReference type="NCBI Taxonomy" id="2994102"/>
    <lineage>
        <taxon>Bacteria</taxon>
        <taxon>Bacillati</taxon>
        <taxon>Actinomycetota</taxon>
        <taxon>Actinomycetes</taxon>
        <taxon>Mycobacteriales</taxon>
        <taxon>Mycobacteriaceae</taxon>
        <taxon>Mycobacterium</taxon>
    </lineage>
</organism>
<dbReference type="EMBL" id="JAPJDO010000007">
    <property type="protein sequence ID" value="MCX2937207.1"/>
    <property type="molecule type" value="Genomic_DNA"/>
</dbReference>
<gene>
    <name evidence="1" type="ORF">ORI27_10870</name>
</gene>
<dbReference type="InterPro" id="IPR051200">
    <property type="entry name" value="Host-pathogen_enzymatic-act"/>
</dbReference>
<keyword evidence="2" id="KW-1185">Reference proteome</keyword>
<dbReference type="Gene3D" id="2.170.15.10">
    <property type="entry name" value="Proaerolysin, chain A, domain 3"/>
    <property type="match status" value="1"/>
</dbReference>
<dbReference type="NCBIfam" id="TIGR01965">
    <property type="entry name" value="VCBS_repeat"/>
    <property type="match status" value="1"/>
</dbReference>
<evidence type="ECO:0000313" key="1">
    <source>
        <dbReference type="EMBL" id="MCX2937207.1"/>
    </source>
</evidence>
<name>A0ABT3SEB4_9MYCO</name>
<dbReference type="InterPro" id="IPR010221">
    <property type="entry name" value="VCBS_dom"/>
</dbReference>
<dbReference type="PANTHER" id="PTHR47197:SF3">
    <property type="entry name" value="DIHYDRO-HEME D1 DEHYDROGENASE"/>
    <property type="match status" value="1"/>
</dbReference>
<dbReference type="NCBIfam" id="TIGR02276">
    <property type="entry name" value="beta_rpt_yvtn"/>
    <property type="match status" value="4"/>
</dbReference>
<dbReference type="InterPro" id="IPR011964">
    <property type="entry name" value="YVTN_b-propeller_repeat"/>
</dbReference>
<protein>
    <submittedName>
        <fullName evidence="1">Beta-propeller fold lactonase family protein</fullName>
    </submittedName>
</protein>
<dbReference type="RefSeq" id="WP_265996834.1">
    <property type="nucleotide sequence ID" value="NZ_JAPJDN010000007.1"/>
</dbReference>
<proteinExistence type="predicted"/>
<dbReference type="InterPro" id="IPR011048">
    <property type="entry name" value="Haem_d1_sf"/>
</dbReference>
<sequence length="979" mass="99897">MPNGPDVAEAATPAAAADSTKTATPAASAAALAIPTPTALLSGLTTLFGPLTNPLVPRPGEPMLLTVLSWAGREIEAALTRTRRQITMALFNEAPTASPLMFGEDAQGVVTGTIGAADAENDPVRYTVVGEPEHGTVVINADGTYTYTPTEEQAAQGGTDTFRVRVSDIGNHLHLFHGDGTTTVEVTVTVGAGEAMSVGALPVAAVASADGKRLYVVDADSNSVKIYDATTNTPLGAVPVGAFPYSITLSPDGKRAYVVNSDDNTISIIDTATLATIGGPIAVGNSPTNVAVSPNGTRLYVTNSNDDTVTVIHTSSGNTTDVIPVGASPYGVAVSSSGERLYVTNECDDSVSVINLATNKVIDTIAVGDAPTAIAINPTTGLAYITNTGSLATDGDGTVTVLDTATNTVVGDPIAVGEFPIGLAFSADSKLLFVANRGYDSVAVIDTSTNTLADTDPTTANAIDNLGVGDGPSALAVTGTTLFSLHTWDGTLLPVPILDWTGSPITGLASAPTTELVTLNTTSTATGGTATAKASATANDSTDYEPNSDLGSTGFDVYNNSSASLILTGWAGGDRPQQGAPEIGHVLNPGESDHFEVNTNFTDQEEVQPIYTSQATGETFTAQLYGATTGIVGGGDIPTAGCAHAGGTGTCSSGGTAVYFLDGSDSEQDSSYGSQGFDVYNLTQSTLTFLGFASADRPQFGGPTVGSTLLPGQSAHFEVNVDFFESEDVQVQYSAPSGEIWTASLATTPLSTSGLPTVTQCSQSGGTGSCNTGANSVQFVDAANTKITISASDPTAQMFVNTCNSSAVQCKFDAYAGGPVQGYTDPQYNTTVRNSTDVSLSETITLTNTATTTWNVSVSAKLSVKLFSAITAELSATYGLTTTETQTTTTQQAITVNPQEAVAVYTQYPTLSVTGDLIMNLGNTEVTMTNTTFVIPDPGDPNDGGTGRSAIVGLTNVPLDWVPGDPLPTDNSTDGSALA</sequence>
<dbReference type="Gene3D" id="2.130.10.10">
    <property type="entry name" value="YVTN repeat-like/Quinoprotein amine dehydrogenase"/>
    <property type="match status" value="2"/>
</dbReference>
<comment type="caution">
    <text evidence="1">The sequence shown here is derived from an EMBL/GenBank/DDBJ whole genome shotgun (WGS) entry which is preliminary data.</text>
</comment>
<dbReference type="Pfam" id="PF17963">
    <property type="entry name" value="Big_9"/>
    <property type="match status" value="1"/>
</dbReference>
<dbReference type="PANTHER" id="PTHR47197">
    <property type="entry name" value="PROTEIN NIRF"/>
    <property type="match status" value="1"/>
</dbReference>
<dbReference type="Proteomes" id="UP001300745">
    <property type="component" value="Unassembled WGS sequence"/>
</dbReference>
<dbReference type="InterPro" id="IPR019405">
    <property type="entry name" value="Lactonase_7-beta_prop"/>
</dbReference>
<accession>A0ABT3SEB4</accession>
<evidence type="ECO:0000313" key="2">
    <source>
        <dbReference type="Proteomes" id="UP001300745"/>
    </source>
</evidence>
<dbReference type="SUPFAM" id="SSF56973">
    <property type="entry name" value="Aerolisin/ETX pore-forming domain"/>
    <property type="match status" value="1"/>
</dbReference>